<comment type="caution">
    <text evidence="3">The sequence shown here is derived from an EMBL/GenBank/DDBJ whole genome shotgun (WGS) entry which is preliminary data.</text>
</comment>
<dbReference type="GeneID" id="73904769"/>
<gene>
    <name evidence="3" type="ORF">ACFOUR_01595</name>
</gene>
<protein>
    <submittedName>
        <fullName evidence="3">HalOD1 output domain-containing protein</fullName>
    </submittedName>
</protein>
<keyword evidence="4" id="KW-1185">Reference proteome</keyword>
<feature type="domain" description="Halobacterial output" evidence="2">
    <location>
        <begin position="57"/>
        <end position="128"/>
    </location>
</feature>
<dbReference type="AlphaFoldDB" id="A0ABD5NJ52"/>
<accession>A0ABD5NJ52</accession>
<feature type="compositionally biased region" description="Polar residues" evidence="1">
    <location>
        <begin position="1"/>
        <end position="10"/>
    </location>
</feature>
<dbReference type="Proteomes" id="UP001595846">
    <property type="component" value="Unassembled WGS sequence"/>
</dbReference>
<feature type="compositionally biased region" description="Basic and acidic residues" evidence="1">
    <location>
        <begin position="33"/>
        <end position="42"/>
    </location>
</feature>
<sequence length="131" mass="13830">MANRNDSSPTDGAESMPDADPAERDGFASGADPTDRRRRDPDGSSTATVTITRERGETPAHSVVRGVSAVTNTDPATLQPLYDTIDPDALNRLFERRTGADGGSAGTISFRFNGCDVTISADGRTTVSRVN</sequence>
<feature type="region of interest" description="Disordered" evidence="1">
    <location>
        <begin position="1"/>
        <end position="60"/>
    </location>
</feature>
<organism evidence="3 4">
    <name type="scientific">Halovivax cerinus</name>
    <dbReference type="NCBI Taxonomy" id="1487865"/>
    <lineage>
        <taxon>Archaea</taxon>
        <taxon>Methanobacteriati</taxon>
        <taxon>Methanobacteriota</taxon>
        <taxon>Stenosarchaea group</taxon>
        <taxon>Halobacteria</taxon>
        <taxon>Halobacteriales</taxon>
        <taxon>Natrialbaceae</taxon>
        <taxon>Halovivax</taxon>
    </lineage>
</organism>
<proteinExistence type="predicted"/>
<reference evidence="3 4" key="1">
    <citation type="journal article" date="2019" name="Int. J. Syst. Evol. Microbiol.">
        <title>The Global Catalogue of Microorganisms (GCM) 10K type strain sequencing project: providing services to taxonomists for standard genome sequencing and annotation.</title>
        <authorList>
            <consortium name="The Broad Institute Genomics Platform"/>
            <consortium name="The Broad Institute Genome Sequencing Center for Infectious Disease"/>
            <person name="Wu L."/>
            <person name="Ma J."/>
        </authorList>
    </citation>
    <scope>NUCLEOTIDE SEQUENCE [LARGE SCALE GENOMIC DNA]</scope>
    <source>
        <strain evidence="3 4">IBRC-M 10256</strain>
    </source>
</reference>
<evidence type="ECO:0000313" key="3">
    <source>
        <dbReference type="EMBL" id="MFC3957067.1"/>
    </source>
</evidence>
<dbReference type="InterPro" id="IPR040624">
    <property type="entry name" value="HalOD1"/>
</dbReference>
<evidence type="ECO:0000259" key="2">
    <source>
        <dbReference type="Pfam" id="PF18545"/>
    </source>
</evidence>
<dbReference type="Pfam" id="PF18545">
    <property type="entry name" value="HalOD1"/>
    <property type="match status" value="1"/>
</dbReference>
<name>A0ABD5NJ52_9EURY</name>
<dbReference type="EMBL" id="JBHSAQ010000001">
    <property type="protein sequence ID" value="MFC3957067.1"/>
    <property type="molecule type" value="Genomic_DNA"/>
</dbReference>
<evidence type="ECO:0000256" key="1">
    <source>
        <dbReference type="SAM" id="MobiDB-lite"/>
    </source>
</evidence>
<dbReference type="RefSeq" id="WP_256532002.1">
    <property type="nucleotide sequence ID" value="NZ_CP101824.1"/>
</dbReference>
<evidence type="ECO:0000313" key="4">
    <source>
        <dbReference type="Proteomes" id="UP001595846"/>
    </source>
</evidence>